<evidence type="ECO:0000256" key="5">
    <source>
        <dbReference type="ARBA" id="ARBA00022692"/>
    </source>
</evidence>
<accession>A0A3R7M8N6</accession>
<sequence>MISEREITNHFSENFVKLGGTSGDQSWNRFECNTGLGFRILHSVVVEAFSIKSAVVKRVHRILIILQDAEEVLESVIVDEEKCVEEDGFCVVKLVTSLLLPKGFEGEVLIQRKAEDEGLCDEYIFDGHRDMNMTCQWTKSSAIDFKYVRTRRDAIEKWSSSVCSTVSLKFTVTELDKLRRHMDSRSVRTKEWREYIEENRKNIVEEQNKNQDLLILPFQDTYSNLPNKTMNFLMWVTKYNKAAFVMKVDDDTFVNVKELKNLLASENDRGLAWWSLFHFHRSVPIYGKCADVRYPGLTYPTFPSGAGYLMTGSLASAIATLGPSLPLYVGEDVSIGIWVTVSAQDVKTIDVPCWLPHPTCTEPILESQLTESQMKIHWDFYLQKR</sequence>
<evidence type="ECO:0000256" key="1">
    <source>
        <dbReference type="ARBA" id="ARBA00004323"/>
    </source>
</evidence>
<comment type="caution">
    <text evidence="11">The sequence shown here is derived from an EMBL/GenBank/DDBJ whole genome shotgun (WGS) entry which is preliminary data.</text>
</comment>
<evidence type="ECO:0000256" key="8">
    <source>
        <dbReference type="ARBA" id="ARBA00023034"/>
    </source>
</evidence>
<keyword evidence="3 10" id="KW-0328">Glycosyltransferase</keyword>
<dbReference type="Proteomes" id="UP000283509">
    <property type="component" value="Unassembled WGS sequence"/>
</dbReference>
<dbReference type="InterPro" id="IPR002659">
    <property type="entry name" value="Glyco_trans_31"/>
</dbReference>
<keyword evidence="4 11" id="KW-0808">Transferase</keyword>
<protein>
    <recommendedName>
        <fullName evidence="10">Hexosyltransferase</fullName>
        <ecNumber evidence="10">2.4.1.-</ecNumber>
    </recommendedName>
</protein>
<evidence type="ECO:0000313" key="12">
    <source>
        <dbReference type="Proteomes" id="UP000283509"/>
    </source>
</evidence>
<evidence type="ECO:0000256" key="7">
    <source>
        <dbReference type="ARBA" id="ARBA00022989"/>
    </source>
</evidence>
<evidence type="ECO:0000256" key="10">
    <source>
        <dbReference type="RuleBase" id="RU363063"/>
    </source>
</evidence>
<dbReference type="OrthoDB" id="1158011at2759"/>
<keyword evidence="5" id="KW-0812">Transmembrane</keyword>
<gene>
    <name evidence="11" type="ORF">C7M84_005461</name>
</gene>
<reference evidence="11 12" key="2">
    <citation type="submission" date="2019-01" db="EMBL/GenBank/DDBJ databases">
        <title>The decoding of complex shrimp genome reveals the adaptation for benthos swimmer, frequently molting mechanism and breeding impact on genome.</title>
        <authorList>
            <person name="Sun Y."/>
            <person name="Gao Y."/>
            <person name="Yu Y."/>
        </authorList>
    </citation>
    <scope>NUCLEOTIDE SEQUENCE [LARGE SCALE GENOMIC DNA]</scope>
    <source>
        <tissue evidence="11">Muscle</tissue>
    </source>
</reference>
<dbReference type="EC" id="2.4.1.-" evidence="10"/>
<keyword evidence="9" id="KW-0472">Membrane</keyword>
<keyword evidence="6" id="KW-0735">Signal-anchor</keyword>
<dbReference type="Gene3D" id="3.90.550.50">
    <property type="match status" value="1"/>
</dbReference>
<reference evidence="11 12" key="1">
    <citation type="submission" date="2018-04" db="EMBL/GenBank/DDBJ databases">
        <authorList>
            <person name="Zhang X."/>
            <person name="Yuan J."/>
            <person name="Li F."/>
            <person name="Xiang J."/>
        </authorList>
    </citation>
    <scope>NUCLEOTIDE SEQUENCE [LARGE SCALE GENOMIC DNA]</scope>
    <source>
        <tissue evidence="11">Muscle</tissue>
    </source>
</reference>
<name>A0A3R7M8N6_PENVA</name>
<evidence type="ECO:0000256" key="6">
    <source>
        <dbReference type="ARBA" id="ARBA00022968"/>
    </source>
</evidence>
<dbReference type="Pfam" id="PF01762">
    <property type="entry name" value="Galactosyl_T"/>
    <property type="match status" value="1"/>
</dbReference>
<dbReference type="EMBL" id="QCYY01001705">
    <property type="protein sequence ID" value="ROT75975.1"/>
    <property type="molecule type" value="Genomic_DNA"/>
</dbReference>
<proteinExistence type="inferred from homology"/>
<dbReference type="GO" id="GO:0000139">
    <property type="term" value="C:Golgi membrane"/>
    <property type="evidence" value="ECO:0007669"/>
    <property type="project" value="UniProtKB-SubCell"/>
</dbReference>
<evidence type="ECO:0000256" key="3">
    <source>
        <dbReference type="ARBA" id="ARBA00022676"/>
    </source>
</evidence>
<comment type="subcellular location">
    <subcellularLocation>
        <location evidence="1 10">Golgi apparatus membrane</location>
        <topology evidence="1 10">Single-pass type II membrane protein</topology>
    </subcellularLocation>
</comment>
<dbReference type="GO" id="GO:0008378">
    <property type="term" value="F:galactosyltransferase activity"/>
    <property type="evidence" value="ECO:0007669"/>
    <property type="project" value="TreeGrafter"/>
</dbReference>
<keyword evidence="7" id="KW-1133">Transmembrane helix</keyword>
<organism evidence="11 12">
    <name type="scientific">Penaeus vannamei</name>
    <name type="common">Whiteleg shrimp</name>
    <name type="synonym">Litopenaeus vannamei</name>
    <dbReference type="NCBI Taxonomy" id="6689"/>
    <lineage>
        <taxon>Eukaryota</taxon>
        <taxon>Metazoa</taxon>
        <taxon>Ecdysozoa</taxon>
        <taxon>Arthropoda</taxon>
        <taxon>Crustacea</taxon>
        <taxon>Multicrustacea</taxon>
        <taxon>Malacostraca</taxon>
        <taxon>Eumalacostraca</taxon>
        <taxon>Eucarida</taxon>
        <taxon>Decapoda</taxon>
        <taxon>Dendrobranchiata</taxon>
        <taxon>Penaeoidea</taxon>
        <taxon>Penaeidae</taxon>
        <taxon>Penaeus</taxon>
    </lineage>
</organism>
<dbReference type="PANTHER" id="PTHR11214:SF3">
    <property type="entry name" value="BETA-1,3-GALACTOSYLTRANSFERASE 6"/>
    <property type="match status" value="1"/>
</dbReference>
<comment type="similarity">
    <text evidence="2 10">Belongs to the glycosyltransferase 31 family.</text>
</comment>
<dbReference type="PANTHER" id="PTHR11214">
    <property type="entry name" value="BETA-1,3-N-ACETYLGLUCOSAMINYLTRANSFERASE"/>
    <property type="match status" value="1"/>
</dbReference>
<dbReference type="AlphaFoldDB" id="A0A3R7M8N6"/>
<evidence type="ECO:0000256" key="4">
    <source>
        <dbReference type="ARBA" id="ARBA00022679"/>
    </source>
</evidence>
<dbReference type="STRING" id="6689.A0A3R7M8N6"/>
<keyword evidence="12" id="KW-1185">Reference proteome</keyword>
<evidence type="ECO:0000256" key="2">
    <source>
        <dbReference type="ARBA" id="ARBA00008661"/>
    </source>
</evidence>
<keyword evidence="8 10" id="KW-0333">Golgi apparatus</keyword>
<evidence type="ECO:0000313" key="11">
    <source>
        <dbReference type="EMBL" id="ROT75975.1"/>
    </source>
</evidence>
<evidence type="ECO:0000256" key="9">
    <source>
        <dbReference type="ARBA" id="ARBA00023136"/>
    </source>
</evidence>